<keyword evidence="2" id="KW-0808">Transferase</keyword>
<dbReference type="Proteomes" id="UP000199394">
    <property type="component" value="Unassembled WGS sequence"/>
</dbReference>
<reference evidence="2 3" key="1">
    <citation type="submission" date="2016-10" db="EMBL/GenBank/DDBJ databases">
        <authorList>
            <person name="de Groot N.N."/>
        </authorList>
    </citation>
    <scope>NUCLEOTIDE SEQUENCE [LARGE SCALE GENOMIC DNA]</scope>
    <source>
        <strain evidence="2 3">SR12</strain>
    </source>
</reference>
<dbReference type="EMBL" id="FNRK01000003">
    <property type="protein sequence ID" value="SEA08347.1"/>
    <property type="molecule type" value="Genomic_DNA"/>
</dbReference>
<evidence type="ECO:0000259" key="1">
    <source>
        <dbReference type="Pfam" id="PF04230"/>
    </source>
</evidence>
<sequence length="374" mass="43546">MKIGIMTFHMAHNYGAMLQAYALPLKLKSMGYDAEIIDYRLKYIDQWGRVDSLRDLVSVNGVIGGGLRYLKRCFTGEYSPSKKKNKFNSFMKNNIIHSENCYRKEEELSEVNYDVIIFGSDQIWNERLTNNQEELDFVYLGKNVSEGTKLIAYAASNGREYFPERYKLDVEKYLTRFSAIGVREKGLAQYIDKEYQLDVKSVFDPTLLISKQEWINSLNINIKKGEPYLLVYTFETGDSVYQFARKIANYFNLKLIAITYEKSISFPDYQLLSECGPKDFVELIANANYVCTSSFHGLAFAINFEKEFFCIPHPDFHERTDSLLDQLDLLNRNITKDKMYCDIDMHPIDWPCVTKKIETLRAESLDFLRDALNE</sequence>
<feature type="domain" description="Polysaccharide pyruvyl transferase" evidence="1">
    <location>
        <begin position="13"/>
        <end position="313"/>
    </location>
</feature>
<organism evidence="2 3">
    <name type="scientific">Eubacterium aggregans</name>
    <dbReference type="NCBI Taxonomy" id="81409"/>
    <lineage>
        <taxon>Bacteria</taxon>
        <taxon>Bacillati</taxon>
        <taxon>Bacillota</taxon>
        <taxon>Clostridia</taxon>
        <taxon>Eubacteriales</taxon>
        <taxon>Eubacteriaceae</taxon>
        <taxon>Eubacterium</taxon>
    </lineage>
</organism>
<evidence type="ECO:0000313" key="3">
    <source>
        <dbReference type="Proteomes" id="UP000199394"/>
    </source>
</evidence>
<name>A0A1H3Y9K2_9FIRM</name>
<dbReference type="InterPro" id="IPR007345">
    <property type="entry name" value="Polysacch_pyruvyl_Trfase"/>
</dbReference>
<dbReference type="GO" id="GO:0016740">
    <property type="term" value="F:transferase activity"/>
    <property type="evidence" value="ECO:0007669"/>
    <property type="project" value="UniProtKB-KW"/>
</dbReference>
<gene>
    <name evidence="2" type="ORF">SAMN04515656_103125</name>
</gene>
<dbReference type="STRING" id="81409.SAMN04515656_103125"/>
<dbReference type="RefSeq" id="WP_090304828.1">
    <property type="nucleotide sequence ID" value="NZ_FNRK01000003.1"/>
</dbReference>
<dbReference type="AlphaFoldDB" id="A0A1H3Y9K2"/>
<protein>
    <submittedName>
        <fullName evidence="2">Polysaccharide pyruvyl transferase</fullName>
    </submittedName>
</protein>
<accession>A0A1H3Y9K2</accession>
<dbReference type="Pfam" id="PF04230">
    <property type="entry name" value="PS_pyruv_trans"/>
    <property type="match status" value="1"/>
</dbReference>
<proteinExistence type="predicted"/>
<keyword evidence="3" id="KW-1185">Reference proteome</keyword>
<dbReference type="OrthoDB" id="9799278at2"/>
<evidence type="ECO:0000313" key="2">
    <source>
        <dbReference type="EMBL" id="SEA08347.1"/>
    </source>
</evidence>